<protein>
    <submittedName>
        <fullName evidence="2">FtsK_4TM domain-containing protein</fullName>
    </submittedName>
</protein>
<sequence length="61" mass="6028">GSEIPVLLLPNPPGVQPILANNLAPLFSSPIGLYTLAGVARVISGVLISCCFITPGAGGNG</sequence>
<reference evidence="2" key="1">
    <citation type="submission" date="2016-06" db="UniProtKB">
        <authorList>
            <consortium name="WormBaseParasite"/>
        </authorList>
    </citation>
    <scope>IDENTIFICATION</scope>
</reference>
<evidence type="ECO:0000313" key="2">
    <source>
        <dbReference type="WBParaSite" id="SCUD_0001283201-mRNA-1"/>
    </source>
</evidence>
<dbReference type="AlphaFoldDB" id="A0A183KCT9"/>
<name>A0A183KCT9_9TREM</name>
<proteinExistence type="predicted"/>
<keyword evidence="1" id="KW-1133">Transmembrane helix</keyword>
<feature type="transmembrane region" description="Helical" evidence="1">
    <location>
        <begin position="31"/>
        <end position="53"/>
    </location>
</feature>
<accession>A0A183KCT9</accession>
<keyword evidence="1" id="KW-0472">Membrane</keyword>
<dbReference type="WBParaSite" id="SCUD_0001283201-mRNA-1">
    <property type="protein sequence ID" value="SCUD_0001283201-mRNA-1"/>
    <property type="gene ID" value="SCUD_0001283201"/>
</dbReference>
<organism evidence="2">
    <name type="scientific">Schistosoma curassoni</name>
    <dbReference type="NCBI Taxonomy" id="6186"/>
    <lineage>
        <taxon>Eukaryota</taxon>
        <taxon>Metazoa</taxon>
        <taxon>Spiralia</taxon>
        <taxon>Lophotrochozoa</taxon>
        <taxon>Platyhelminthes</taxon>
        <taxon>Trematoda</taxon>
        <taxon>Digenea</taxon>
        <taxon>Strigeidida</taxon>
        <taxon>Schistosomatoidea</taxon>
        <taxon>Schistosomatidae</taxon>
        <taxon>Schistosoma</taxon>
    </lineage>
</organism>
<keyword evidence="1" id="KW-0812">Transmembrane</keyword>
<evidence type="ECO:0000256" key="1">
    <source>
        <dbReference type="SAM" id="Phobius"/>
    </source>
</evidence>